<proteinExistence type="predicted"/>
<dbReference type="EMBL" id="QXDF01000004">
    <property type="protein sequence ID" value="RIA47309.1"/>
    <property type="molecule type" value="Genomic_DNA"/>
</dbReference>
<dbReference type="Pfam" id="PF00583">
    <property type="entry name" value="Acetyltransf_1"/>
    <property type="match status" value="1"/>
</dbReference>
<reference evidence="4 5" key="1">
    <citation type="submission" date="2018-08" db="EMBL/GenBank/DDBJ databases">
        <title>Genomic Encyclopedia of Archaeal and Bacterial Type Strains, Phase II (KMG-II): from individual species to whole genera.</title>
        <authorList>
            <person name="Goeker M."/>
        </authorList>
    </citation>
    <scope>NUCLEOTIDE SEQUENCE [LARGE SCALE GENOMIC DNA]</scope>
    <source>
        <strain evidence="4 5">DSM 5002</strain>
    </source>
</reference>
<dbReference type="RefSeq" id="WP_119062481.1">
    <property type="nucleotide sequence ID" value="NZ_QXDF01000004.1"/>
</dbReference>
<keyword evidence="1 4" id="KW-0808">Transferase</keyword>
<evidence type="ECO:0000256" key="1">
    <source>
        <dbReference type="ARBA" id="ARBA00022679"/>
    </source>
</evidence>
<keyword evidence="2 4" id="KW-0012">Acyltransferase</keyword>
<dbReference type="OrthoDB" id="9799154at2"/>
<gene>
    <name evidence="4" type="ORF">BXY53_2692</name>
</gene>
<dbReference type="InterPro" id="IPR050832">
    <property type="entry name" value="Bact_Acetyltransf"/>
</dbReference>
<dbReference type="PROSITE" id="PS51186">
    <property type="entry name" value="GNAT"/>
    <property type="match status" value="1"/>
</dbReference>
<dbReference type="Proteomes" id="UP000266273">
    <property type="component" value="Unassembled WGS sequence"/>
</dbReference>
<dbReference type="Gene3D" id="3.40.630.30">
    <property type="match status" value="1"/>
</dbReference>
<dbReference type="PANTHER" id="PTHR43877">
    <property type="entry name" value="AMINOALKYLPHOSPHONATE N-ACETYLTRANSFERASE-RELATED-RELATED"/>
    <property type="match status" value="1"/>
</dbReference>
<dbReference type="SUPFAM" id="SSF55729">
    <property type="entry name" value="Acyl-CoA N-acyltransferases (Nat)"/>
    <property type="match status" value="1"/>
</dbReference>
<sequence>MTSALIDIRHATAEDAPALAAVREEAWRATYQGLIPHITLQQMIASHTPGWWEKLLRMGASVLLLDFDGQTQGYATYGRSRHGPAGYEGEIYELYLMPVYQGAGLGRQLFEAARRELGRRNLQGLVVWSLRDNEQACAFYEALGGQPGGTAIERLGGERLERIAYLWP</sequence>
<protein>
    <submittedName>
        <fullName evidence="4">L-amino acid N-acyltransferase YncA</fullName>
    </submittedName>
</protein>
<name>A0A397PHE9_9HYPH</name>
<evidence type="ECO:0000313" key="4">
    <source>
        <dbReference type="EMBL" id="RIA47309.1"/>
    </source>
</evidence>
<dbReference type="PANTHER" id="PTHR43877:SF1">
    <property type="entry name" value="ACETYLTRANSFERASE"/>
    <property type="match status" value="1"/>
</dbReference>
<evidence type="ECO:0000256" key="2">
    <source>
        <dbReference type="ARBA" id="ARBA00023315"/>
    </source>
</evidence>
<comment type="caution">
    <text evidence="4">The sequence shown here is derived from an EMBL/GenBank/DDBJ whole genome shotgun (WGS) entry which is preliminary data.</text>
</comment>
<feature type="domain" description="N-acetyltransferase" evidence="3">
    <location>
        <begin position="6"/>
        <end position="168"/>
    </location>
</feature>
<dbReference type="CDD" id="cd04301">
    <property type="entry name" value="NAT_SF"/>
    <property type="match status" value="1"/>
</dbReference>
<dbReference type="AlphaFoldDB" id="A0A397PHE9"/>
<keyword evidence="5" id="KW-1185">Reference proteome</keyword>
<dbReference type="InterPro" id="IPR000182">
    <property type="entry name" value="GNAT_dom"/>
</dbReference>
<organism evidence="4 5">
    <name type="scientific">Dichotomicrobium thermohalophilum</name>
    <dbReference type="NCBI Taxonomy" id="933063"/>
    <lineage>
        <taxon>Bacteria</taxon>
        <taxon>Pseudomonadati</taxon>
        <taxon>Pseudomonadota</taxon>
        <taxon>Alphaproteobacteria</taxon>
        <taxon>Hyphomicrobiales</taxon>
        <taxon>Hyphomicrobiaceae</taxon>
        <taxon>Dichotomicrobium</taxon>
    </lineage>
</organism>
<dbReference type="GO" id="GO:0016747">
    <property type="term" value="F:acyltransferase activity, transferring groups other than amino-acyl groups"/>
    <property type="evidence" value="ECO:0007669"/>
    <property type="project" value="InterPro"/>
</dbReference>
<evidence type="ECO:0000259" key="3">
    <source>
        <dbReference type="PROSITE" id="PS51186"/>
    </source>
</evidence>
<dbReference type="InterPro" id="IPR016181">
    <property type="entry name" value="Acyl_CoA_acyltransferase"/>
</dbReference>
<accession>A0A397PHE9</accession>
<evidence type="ECO:0000313" key="5">
    <source>
        <dbReference type="Proteomes" id="UP000266273"/>
    </source>
</evidence>